<keyword evidence="2" id="KW-1185">Reference proteome</keyword>
<proteinExistence type="predicted"/>
<accession>A0ACB7U8Q2</accession>
<evidence type="ECO:0000313" key="2">
    <source>
        <dbReference type="Proteomes" id="UP000827976"/>
    </source>
</evidence>
<sequence length="199" mass="21755">MRTRNSAAVQDFCVGDLTGQENPAGYPCKNISKVTASDFYFPDFFTPHITFAPRFNVSATYGFTNNFPGVNGLGLSMVYFAIEVNSSVPSHAHPRANEVIIMLQGTILAGFISSDNKPYYKILQKGDVFIFPQDLLHFEVNVGNTTAKILAGFEGSSPGIQGTTMSWASSDLSSEIIEKVFQLDQDVVEKVKEMFGGTN</sequence>
<organism evidence="1 2">
    <name type="scientific">Dioscorea alata</name>
    <name type="common">Purple yam</name>
    <dbReference type="NCBI Taxonomy" id="55571"/>
    <lineage>
        <taxon>Eukaryota</taxon>
        <taxon>Viridiplantae</taxon>
        <taxon>Streptophyta</taxon>
        <taxon>Embryophyta</taxon>
        <taxon>Tracheophyta</taxon>
        <taxon>Spermatophyta</taxon>
        <taxon>Magnoliopsida</taxon>
        <taxon>Liliopsida</taxon>
        <taxon>Dioscoreales</taxon>
        <taxon>Dioscoreaceae</taxon>
        <taxon>Dioscorea</taxon>
    </lineage>
</organism>
<name>A0ACB7U8Q2_DIOAL</name>
<evidence type="ECO:0000313" key="1">
    <source>
        <dbReference type="EMBL" id="KAH7656652.1"/>
    </source>
</evidence>
<reference evidence="2" key="1">
    <citation type="journal article" date="2022" name="Nat. Commun.">
        <title>Chromosome evolution and the genetic basis of agronomically important traits in greater yam.</title>
        <authorList>
            <person name="Bredeson J.V."/>
            <person name="Lyons J.B."/>
            <person name="Oniyinde I.O."/>
            <person name="Okereke N.R."/>
            <person name="Kolade O."/>
            <person name="Nnabue I."/>
            <person name="Nwadili C.O."/>
            <person name="Hribova E."/>
            <person name="Parker M."/>
            <person name="Nwogha J."/>
            <person name="Shu S."/>
            <person name="Carlson J."/>
            <person name="Kariba R."/>
            <person name="Muthemba S."/>
            <person name="Knop K."/>
            <person name="Barton G.J."/>
            <person name="Sherwood A.V."/>
            <person name="Lopez-Montes A."/>
            <person name="Asiedu R."/>
            <person name="Jamnadass R."/>
            <person name="Muchugi A."/>
            <person name="Goodstein D."/>
            <person name="Egesi C.N."/>
            <person name="Featherston J."/>
            <person name="Asfaw A."/>
            <person name="Simpson G.G."/>
            <person name="Dolezel J."/>
            <person name="Hendre P.S."/>
            <person name="Van Deynze A."/>
            <person name="Kumar P.L."/>
            <person name="Obidiegwu J.E."/>
            <person name="Bhattacharjee R."/>
            <person name="Rokhsar D.S."/>
        </authorList>
    </citation>
    <scope>NUCLEOTIDE SEQUENCE [LARGE SCALE GENOMIC DNA]</scope>
    <source>
        <strain evidence="2">cv. TDa95/00328</strain>
    </source>
</reference>
<gene>
    <name evidence="1" type="ORF">IHE45_18G089000</name>
</gene>
<comment type="caution">
    <text evidence="1">The sequence shown here is derived from an EMBL/GenBank/DDBJ whole genome shotgun (WGS) entry which is preliminary data.</text>
</comment>
<dbReference type="Proteomes" id="UP000827976">
    <property type="component" value="Chromosome 18"/>
</dbReference>
<protein>
    <submittedName>
        <fullName evidence="1">Germin protein</fullName>
    </submittedName>
</protein>
<dbReference type="EMBL" id="CM037028">
    <property type="protein sequence ID" value="KAH7656652.1"/>
    <property type="molecule type" value="Genomic_DNA"/>
</dbReference>